<reference evidence="4" key="1">
    <citation type="submission" date="2025-08" db="UniProtKB">
        <authorList>
            <consortium name="RefSeq"/>
        </authorList>
    </citation>
    <scope>IDENTIFICATION</scope>
</reference>
<dbReference type="OrthoDB" id="331010at2759"/>
<proteinExistence type="predicted"/>
<gene>
    <name evidence="4" type="primary">LOC34622848</name>
</gene>
<feature type="coiled-coil region" evidence="1">
    <location>
        <begin position="242"/>
        <end position="276"/>
    </location>
</feature>
<evidence type="ECO:0000256" key="2">
    <source>
        <dbReference type="SAM" id="MobiDB-lite"/>
    </source>
</evidence>
<feature type="compositionally biased region" description="Polar residues" evidence="2">
    <location>
        <begin position="329"/>
        <end position="338"/>
    </location>
</feature>
<evidence type="ECO:0000313" key="4">
    <source>
        <dbReference type="RefSeq" id="XP_026194274.1"/>
    </source>
</evidence>
<protein>
    <submittedName>
        <fullName evidence="4">Uncharacterized protein LOC34622848</fullName>
    </submittedName>
</protein>
<dbReference type="RefSeq" id="XP_026194274.1">
    <property type="nucleotide sequence ID" value="XM_026338489.1"/>
</dbReference>
<evidence type="ECO:0000256" key="1">
    <source>
        <dbReference type="SAM" id="Coils"/>
    </source>
</evidence>
<evidence type="ECO:0000313" key="3">
    <source>
        <dbReference type="Proteomes" id="UP000515125"/>
    </source>
</evidence>
<feature type="coiled-coil region" evidence="1">
    <location>
        <begin position="359"/>
        <end position="386"/>
    </location>
</feature>
<keyword evidence="1" id="KW-0175">Coiled coil</keyword>
<name>A0A6P6S379_9EIME</name>
<dbReference type="Proteomes" id="UP000515125">
    <property type="component" value="Unplaced"/>
</dbReference>
<organism evidence="3 4">
    <name type="scientific">Cyclospora cayetanensis</name>
    <dbReference type="NCBI Taxonomy" id="88456"/>
    <lineage>
        <taxon>Eukaryota</taxon>
        <taxon>Sar</taxon>
        <taxon>Alveolata</taxon>
        <taxon>Apicomplexa</taxon>
        <taxon>Conoidasida</taxon>
        <taxon>Coccidia</taxon>
        <taxon>Eucoccidiorida</taxon>
        <taxon>Eimeriorina</taxon>
        <taxon>Eimeriidae</taxon>
        <taxon>Cyclospora</taxon>
    </lineage>
</organism>
<feature type="region of interest" description="Disordered" evidence="2">
    <location>
        <begin position="329"/>
        <end position="350"/>
    </location>
</feature>
<dbReference type="GeneID" id="34622848"/>
<feature type="coiled-coil region" evidence="1">
    <location>
        <begin position="33"/>
        <end position="60"/>
    </location>
</feature>
<keyword evidence="3" id="KW-1185">Reference proteome</keyword>
<dbReference type="AlphaFoldDB" id="A0A6P6S379"/>
<accession>A0A6P6S379</accession>
<sequence length="485" mass="54151">MEIDAQRRQIEVLSQQQQAEQGAAIVAATHEPTNEQLEQLQALEEENIELRHQLADLSAALCTPASVKDGASSMNTLLASQLRTAHADITKLRNLVRHQLRSAGLAQDSVGQAMKTIGKGGEVFATDPNDITVQEAALDSMLARGRRRVLAAREFVWSAVATLKDLIDQTFERMGRLVKSEVSVGQKSAYVQELQGLVTSQLDPALKIYNDLDEVHKELDTLKAVVFDPKRNNPYCPCRPRRMVLEDDLEHLQRQLREANEALRTVRAQLVKLEMENLANYVQVQNLTVMLEKPFEEREEGKEEGGGMGRRCRLGKKLSVCAWYMSTTNPQDKCSSPSRHLDQGAADESEESMEELLMRAQKEHDAAKVAEALAALKDEVEMLKDRAMLDEVHRAQPAGYLADELFNQGAAVAKMEVVGGRLPAGVAVKRVAETLKSLRLEEIQGIIDPQDRKLLQMIEEQAVKMRRINIVRLNRGEQLEGGLEL</sequence>